<evidence type="ECO:0000259" key="4">
    <source>
        <dbReference type="PROSITE" id="PS51208"/>
    </source>
</evidence>
<evidence type="ECO:0000313" key="6">
    <source>
        <dbReference type="EMBL" id="PLR05954.1"/>
    </source>
</evidence>
<dbReference type="GO" id="GO:0019867">
    <property type="term" value="C:outer membrane"/>
    <property type="evidence" value="ECO:0007669"/>
    <property type="project" value="InterPro"/>
</dbReference>
<dbReference type="EMBL" id="PJRQ01000056">
    <property type="protein sequence ID" value="PLR05954.1"/>
    <property type="molecule type" value="Genomic_DNA"/>
</dbReference>
<dbReference type="SUPFAM" id="SSF51126">
    <property type="entry name" value="Pectin lyase-like"/>
    <property type="match status" value="6"/>
</dbReference>
<protein>
    <recommendedName>
        <fullName evidence="4">Autotransporter domain-containing protein</fullName>
    </recommendedName>
</protein>
<feature type="signal peptide" evidence="3">
    <location>
        <begin position="1"/>
        <end position="27"/>
    </location>
</feature>
<feature type="domain" description="Autotransporter" evidence="4">
    <location>
        <begin position="1918"/>
        <end position="2195"/>
    </location>
</feature>
<accession>A0A2N5CKN2</accession>
<reference evidence="5 8" key="2">
    <citation type="submission" date="2018-01" db="EMBL/GenBank/DDBJ databases">
        <title>Complete genome sequence of Caulobacter flavus RHGG3.</title>
        <authorList>
            <person name="Yang E."/>
        </authorList>
    </citation>
    <scope>NUCLEOTIDE SEQUENCE [LARGE SCALE GENOMIC DNA]</scope>
    <source>
        <strain evidence="5 8">RHGG3</strain>
    </source>
</reference>
<keyword evidence="1 3" id="KW-0732">Signal</keyword>
<reference evidence="6 7" key="1">
    <citation type="submission" date="2017-12" db="EMBL/GenBank/DDBJ databases">
        <title>The genome sequence of Caulobacter flavus CGMCC1 15093.</title>
        <authorList>
            <person name="Gao J."/>
            <person name="Mao X."/>
            <person name="Sun J."/>
        </authorList>
    </citation>
    <scope>NUCLEOTIDE SEQUENCE [LARGE SCALE GENOMIC DNA]</scope>
    <source>
        <strain evidence="6 7">CGMCC1 15093</strain>
    </source>
</reference>
<evidence type="ECO:0000256" key="2">
    <source>
        <dbReference type="SAM" id="MobiDB-lite"/>
    </source>
</evidence>
<gene>
    <name evidence="5" type="ORF">C1707_16035</name>
    <name evidence="6" type="ORF">CFHF_26550</name>
</gene>
<dbReference type="InterPro" id="IPR051551">
    <property type="entry name" value="Autotransporter_adhesion"/>
</dbReference>
<feature type="chain" id="PRO_5044577585" description="Autotransporter domain-containing protein" evidence="3">
    <location>
        <begin position="28"/>
        <end position="2195"/>
    </location>
</feature>
<dbReference type="InterPro" id="IPR012332">
    <property type="entry name" value="Autotransporter_pectin_lyase_C"/>
</dbReference>
<dbReference type="Proteomes" id="UP000281192">
    <property type="component" value="Chromosome"/>
</dbReference>
<feature type="region of interest" description="Disordered" evidence="2">
    <location>
        <begin position="1865"/>
        <end position="1885"/>
    </location>
</feature>
<name>A0A2N5CKN2_9CAUL</name>
<dbReference type="InterPro" id="IPR005546">
    <property type="entry name" value="Autotransporte_beta"/>
</dbReference>
<proteinExistence type="predicted"/>
<evidence type="ECO:0000313" key="8">
    <source>
        <dbReference type="Proteomes" id="UP000281192"/>
    </source>
</evidence>
<dbReference type="InterPro" id="IPR013425">
    <property type="entry name" value="Autotrns_rpt"/>
</dbReference>
<dbReference type="Pfam" id="PF12951">
    <property type="entry name" value="PATR"/>
    <property type="match status" value="9"/>
</dbReference>
<organism evidence="6 7">
    <name type="scientific">Caulobacter flavus</name>
    <dbReference type="NCBI Taxonomy" id="1679497"/>
    <lineage>
        <taxon>Bacteria</taxon>
        <taxon>Pseudomonadati</taxon>
        <taxon>Pseudomonadota</taxon>
        <taxon>Alphaproteobacteria</taxon>
        <taxon>Caulobacterales</taxon>
        <taxon>Caulobacteraceae</taxon>
        <taxon>Caulobacter</taxon>
    </lineage>
</organism>
<dbReference type="InterPro" id="IPR006315">
    <property type="entry name" value="OM_autotransptr_brl_dom"/>
</dbReference>
<dbReference type="KEGG" id="cfh:C1707_16035"/>
<dbReference type="PANTHER" id="PTHR35037:SF3">
    <property type="entry name" value="C-TERMINAL REGION OF AIDA-LIKE PROTEIN"/>
    <property type="match status" value="1"/>
</dbReference>
<evidence type="ECO:0000256" key="1">
    <source>
        <dbReference type="ARBA" id="ARBA00022729"/>
    </source>
</evidence>
<dbReference type="CDD" id="cd01344">
    <property type="entry name" value="PL2_Passenger_AT"/>
    <property type="match status" value="1"/>
</dbReference>
<dbReference type="Pfam" id="PF18883">
    <property type="entry name" value="AC_1"/>
    <property type="match status" value="1"/>
</dbReference>
<dbReference type="SMART" id="SM00869">
    <property type="entry name" value="Autotransporter"/>
    <property type="match status" value="1"/>
</dbReference>
<dbReference type="Proteomes" id="UP000234483">
    <property type="component" value="Unassembled WGS sequence"/>
</dbReference>
<sequence>MGAAASGAALLTALSISGAMIPGMAMADGGSSMRVVAGAGPGGAGGVDGDEASAVGKDGSAGTIDVGSNGGGGGVNLQTGNGAHGGSTGASLNGTVGTDYGATGAMGAAIDTAQTITGTIAGATGGLGADATGTVGQADHVSASGHGGGGVGVSATADVTVDGGALVQGGAGGGVTLGLITGRGGGGGGVGIFTNSDVTVLSGGSVTGGVGGAANGAAGGGGGAGVVLTERGEVINAGVVTGGRGGNALTGNFTGGGGAGVWLLNGGSVTNLAGGAITGGAAGSGWPNYLGIGGAGVRGADITLVNAGAITGGNRQLGGRANAVWFTGGVNSLEIWSTSTITGNVQAFSAADRLILGGATNASFDVSLIGAAAQYRGFGGFEKTGASTWTLTGTNAGVTPWTLREGVLAITDDAALGDAAGALTFDGGALSTTGSLAMARDAVMASTGRLIIANAIDTLTLNGDLSGAGGLTKEGLGSLVLTGDNSAFTGVLTNQAGVLQIGAGGAVGDFAADIVNTGSLWTNHTGDLVLSGDITGTGGFVKYGSGRTVLTGNNGYRGSTSVEAGTLVVNGGRSISQALTVVRSGATLAGDGVIGGQVLVQAGGALTPGDGAGTLTINGNLTLQAGSFLGYELGQANLAGGAFNDLLVVGGALSLDGTLNVGVAPGGSFDPGLYRIISYGGALTGAGLTIGAMPTPEFFVQTSLAGQVNLVNSAGLSFRFWDGATGARNNGWVEGGLGLWQRSTGNDNWVDEGNVPNGTYEDGSFAVFGATGGRVTVDASLGAVETAGMQFVSDGYVIGGDALSLSGSEAFIRVGDGTAAGAGITATLESALTGSATLVKSDLGALVLSGTNSYTGGTTLRGGEVRIGADGALGAASGVLTFDGGRLTTTADLSLDRGVALLKSASISTASGTTATLNGAVSGSGALVKQGSGTLVLAVDAAYTGGTLIEGGALRIGAGGATGSLSGDVANDGLLVADRSGLLTLAGRISGSGGFVQAGSGVTVLAGANTYAGVTEVAVGTLVVNGDQSAATGLTSIAGGAALGGSGVIGGDVAVAAGGAIGPGNSPGTLTINGDLTLAQGALLNFELGAAGVAGGPLNDLIVVGGDLALDGTLNVSVPTGGAFDAGVYRLISYGGALTDDGLSLGTLPAGAGAYVHTGFAGQVNLVNTAGLTLNYWDGAASPGFDGVVGGGDGTWRAAGDLSWTGDAGAINAGYAGGAFAVFAGAAGVVTIDGGQGAVSASGLQFMTDGYRIQGDVLTLTGAQANIRVGDGTAAGAGMTATIASAIGGAGELVKTDLGALVLAGANSYAGATSVKAGGLYVNGDQSAASGLTRVDGGLLGGSGVIGGAVSVADGATLAPGGSAGAAGTLTINGGLSLSNGSILDFQLGQAGVAGGGLNDLLVVKGDLTLDGVLNVSQTAGGAFGAGVYRLVSYGGVLTDNGLRIGATPGDVSSYVQTSVAGQVNLVSTGGLTLNYWDGAGAGFDGVIAGGSGVWRAGGTELWADAGGAINAAYADGALAIFGGAAGTARIDDAQGRISAMGLQFATGGYRLEGGDLTLLGSQAAIRVGDGTAAGAGMTAVIAADLVGAAGLAKTDLGTLVLTGTNTYEGGTAINGGVLQVGADANLGAASGGLSFDGGTLRTTATMETARATTFTGAGRLDVAGQTTLTLKGAISGVGGFVKDGTGTLVVAGDGSAYAGRASVAAGALRVDGALGGVTDVMNSGRLEGVGRIGGLVLRSGGVVAPGGEGFGVLTVAGDFAADGGLIEIEAVLGGDGSRADRLVVAGATSGAAEISVVNRGGLGAQTQEGVKIVDVAGASNAQFALRGDYVFQGDQAVIAGAYAYRLYKNGVATPADGDWYLRSSLVDPETPTGPEQPQGPLYQPGAPIYEAYAADLLGQNGVGALRQRVGDRVWGQGATELGGAWGRVEGEQSRSKDAARSNTGADLKTDRWAVQMGYDRALPDQTWGGTLVLGASWRYGEAETKVRSVFGDGAIQTNAYGLGATATWYGQGGTYVDLQAQNSWYDSDLRSTPLGDLARGLDGSGVSLGVEVGKPRALAEGLQLTPQFQTVYSRIRCDSFEDGAGAQVWGDRGESLRSRFAAALARETEGEKGAGRLYGQVGVAYEWLGGASVMVSGTQLARRDDRLWGELAVGGSHRWRQGLSVFGEASAASGLNSLGDAYSVRANMGLRLAF</sequence>
<dbReference type="InterPro" id="IPR011050">
    <property type="entry name" value="Pectin_lyase_fold/virulence"/>
</dbReference>
<evidence type="ECO:0000313" key="5">
    <source>
        <dbReference type="EMBL" id="AYV47648.1"/>
    </source>
</evidence>
<dbReference type="PROSITE" id="PS51208">
    <property type="entry name" value="AUTOTRANSPORTER"/>
    <property type="match status" value="1"/>
</dbReference>
<dbReference type="Gene3D" id="2.160.20.20">
    <property type="match status" value="2"/>
</dbReference>
<dbReference type="PANTHER" id="PTHR35037">
    <property type="entry name" value="C-TERMINAL REGION OF AIDA-LIKE PROTEIN"/>
    <property type="match status" value="1"/>
</dbReference>
<evidence type="ECO:0000256" key="3">
    <source>
        <dbReference type="SAM" id="SignalP"/>
    </source>
</evidence>
<dbReference type="NCBIfam" id="TIGR02601">
    <property type="entry name" value="autotrns_rpt"/>
    <property type="match status" value="7"/>
</dbReference>
<dbReference type="SUPFAM" id="SSF103515">
    <property type="entry name" value="Autotransporter"/>
    <property type="match status" value="1"/>
</dbReference>
<dbReference type="NCBIfam" id="TIGR01414">
    <property type="entry name" value="autotrans_barl"/>
    <property type="match status" value="1"/>
</dbReference>
<keyword evidence="8" id="KW-1185">Reference proteome</keyword>
<dbReference type="Gene3D" id="2.40.128.130">
    <property type="entry name" value="Autotransporter beta-domain"/>
    <property type="match status" value="1"/>
</dbReference>
<dbReference type="OrthoDB" id="7195851at2"/>
<evidence type="ECO:0000313" key="7">
    <source>
        <dbReference type="Proteomes" id="UP000234483"/>
    </source>
</evidence>
<dbReference type="InterPro" id="IPR043990">
    <property type="entry name" value="AC_1"/>
</dbReference>
<dbReference type="InterPro" id="IPR036709">
    <property type="entry name" value="Autotransporte_beta_dom_sf"/>
</dbReference>
<dbReference type="EMBL" id="CP026100">
    <property type="protein sequence ID" value="AYV47648.1"/>
    <property type="molecule type" value="Genomic_DNA"/>
</dbReference>